<name>D3B8G4_HETP5</name>
<dbReference type="Gene3D" id="3.30.70.270">
    <property type="match status" value="1"/>
</dbReference>
<dbReference type="InterPro" id="IPR043128">
    <property type="entry name" value="Rev_trsase/Diguanyl_cyclase"/>
</dbReference>
<evidence type="ECO:0000313" key="2">
    <source>
        <dbReference type="Proteomes" id="UP000001396"/>
    </source>
</evidence>
<dbReference type="EMBL" id="ADBJ01000020">
    <property type="protein sequence ID" value="EFA82332.1"/>
    <property type="molecule type" value="Genomic_DNA"/>
</dbReference>
<dbReference type="GeneID" id="31360244"/>
<dbReference type="SUPFAM" id="SSF56672">
    <property type="entry name" value="DNA/RNA polymerases"/>
    <property type="match status" value="1"/>
</dbReference>
<dbReference type="RefSeq" id="XP_020434449.1">
    <property type="nucleotide sequence ID" value="XM_020575654.1"/>
</dbReference>
<dbReference type="AlphaFoldDB" id="D3B8G4"/>
<dbReference type="InParanoid" id="D3B8G4"/>
<gene>
    <name evidence="1" type="ORF">PPL_04757</name>
</gene>
<accession>D3B8G4</accession>
<proteinExistence type="predicted"/>
<organism evidence="1 2">
    <name type="scientific">Heterostelium pallidum (strain ATCC 26659 / Pp 5 / PN500)</name>
    <name type="common">Cellular slime mold</name>
    <name type="synonym">Polysphondylium pallidum</name>
    <dbReference type="NCBI Taxonomy" id="670386"/>
    <lineage>
        <taxon>Eukaryota</taxon>
        <taxon>Amoebozoa</taxon>
        <taxon>Evosea</taxon>
        <taxon>Eumycetozoa</taxon>
        <taxon>Dictyostelia</taxon>
        <taxon>Acytosteliales</taxon>
        <taxon>Acytosteliaceae</taxon>
        <taxon>Heterostelium</taxon>
    </lineage>
</organism>
<sequence length="109" mass="12635">MFDRLVNHFKKLNDATVELEYKIPVDEVINSLRGCKYFSIGDVVKGYFQVKMDSESRKLYTAFKTRKGIYWYLLFEEAFRSFQSLVFERSSNLDEGSAQGIGSVIAIQL</sequence>
<evidence type="ECO:0000313" key="1">
    <source>
        <dbReference type="EMBL" id="EFA82332.1"/>
    </source>
</evidence>
<reference evidence="1 2" key="1">
    <citation type="journal article" date="2011" name="Genome Res.">
        <title>Phylogeny-wide analysis of social amoeba genomes highlights ancient origins for complex intercellular communication.</title>
        <authorList>
            <person name="Heidel A.J."/>
            <person name="Lawal H.M."/>
            <person name="Felder M."/>
            <person name="Schilde C."/>
            <person name="Helps N.R."/>
            <person name="Tunggal B."/>
            <person name="Rivero F."/>
            <person name="John U."/>
            <person name="Schleicher M."/>
            <person name="Eichinger L."/>
            <person name="Platzer M."/>
            <person name="Noegel A.A."/>
            <person name="Schaap P."/>
            <person name="Gloeckner G."/>
        </authorList>
    </citation>
    <scope>NUCLEOTIDE SEQUENCE [LARGE SCALE GENOMIC DNA]</scope>
    <source>
        <strain evidence="2">ATCC 26659 / Pp 5 / PN500</strain>
    </source>
</reference>
<evidence type="ECO:0008006" key="3">
    <source>
        <dbReference type="Google" id="ProtNLM"/>
    </source>
</evidence>
<dbReference type="InterPro" id="IPR043502">
    <property type="entry name" value="DNA/RNA_pol_sf"/>
</dbReference>
<protein>
    <recommendedName>
        <fullName evidence="3">Pol protein</fullName>
    </recommendedName>
</protein>
<comment type="caution">
    <text evidence="1">The sequence shown here is derived from an EMBL/GenBank/DDBJ whole genome shotgun (WGS) entry which is preliminary data.</text>
</comment>
<dbReference type="Gene3D" id="3.10.10.10">
    <property type="entry name" value="HIV Type 1 Reverse Transcriptase, subunit A, domain 1"/>
    <property type="match status" value="1"/>
</dbReference>
<dbReference type="Proteomes" id="UP000001396">
    <property type="component" value="Unassembled WGS sequence"/>
</dbReference>
<keyword evidence="2" id="KW-1185">Reference proteome</keyword>